<dbReference type="OrthoDB" id="10000387at2759"/>
<evidence type="ECO:0000313" key="1">
    <source>
        <dbReference type="EMBL" id="KAJ4397883.1"/>
    </source>
</evidence>
<proteinExistence type="predicted"/>
<name>A0A9W8Z595_9PEZI</name>
<accession>A0A9W8Z595</accession>
<gene>
    <name evidence="1" type="ORF">N0V93_002120</name>
</gene>
<sequence>MDTIAKVFYDPLLSSRLQIQNLLLTLPIGSAHPFRGELLVRSSQSLVTSVDISMHTDGFFTNAVSIDYLGQQVLDRMKLFPGHIGAFNEEYHIQQAPASTFHVPIIDGLIHIFAVSVRDPTYYDLCVGDSTCRCCCYEACHTFEGIEHSGDCESGNVLLEYIKLDSALEETPRTIFVSGYHNHALHKYKKRNPMVLVANHSTKTLYIVPLPLDTATIGLDATICCPLVIKKNARNNTNVLGDILTTTAFAQAISRGNALLEALQISGETYPQTTHPVEVDPAITDLTDSSPNGQYVVVATHSSKIDHLEPLTRLTSSAMQLKASNQSTTSRTTPPPQIIRFGKGIQWMPANHKPRADISASTSILPCILGSIMEGPMVLAIGQPPMQVPFSTMIELHDYYSQARSLVVLMDENMTDNARNVATTWRVNGLFILQTAQDITPDDGANVVPILNNLNINAVTALAGPQSFIMVQLGAKYFFYRGISNPDIFNVWSLNFGQDITDAILTHGLTKAAERIHLPSWPRLVDLAQGNPVHLSNGECLLGPEHLQESFEDVSMDNIMANKDDIAMIIPQLQALLPEEELHDLSQTLIKLISDKVDKFVEPSLREYSTFIVREFDPTIDKSNKKRNMLLSNLRQHRKWTQSNIQWLTTALGNIVSTQTTSSRTHDLRRLARKTAIQSNVANAQAMNFEKLSGVLEEHAAQMGVLVVNVSTESYLCYVTEALYLRGTPPSAATDPCFLDQRVLYLDGLDAGIVLKASQCEHSGPLSSQQGSKHPILALPYLNKRLGSSGSMLAWICWDEFVRLRNPYAVRWMEKCNEPNIAALRVIMRGTLSQAVSSRNLANLEPTSKNIGQLMGALLMSTMRKLAETRSSVPNLPLESVQSRHNLLANSDSVDLENSIDTSTLLMRGLFGNLLTVAGSGTQPLSYVWQLFGKVPTFEIPTSNVA</sequence>
<organism evidence="1 2">
    <name type="scientific">Gnomoniopsis smithogilvyi</name>
    <dbReference type="NCBI Taxonomy" id="1191159"/>
    <lineage>
        <taxon>Eukaryota</taxon>
        <taxon>Fungi</taxon>
        <taxon>Dikarya</taxon>
        <taxon>Ascomycota</taxon>
        <taxon>Pezizomycotina</taxon>
        <taxon>Sordariomycetes</taxon>
        <taxon>Sordariomycetidae</taxon>
        <taxon>Diaporthales</taxon>
        <taxon>Gnomoniaceae</taxon>
        <taxon>Gnomoniopsis</taxon>
    </lineage>
</organism>
<comment type="caution">
    <text evidence="1">The sequence shown here is derived from an EMBL/GenBank/DDBJ whole genome shotgun (WGS) entry which is preliminary data.</text>
</comment>
<evidence type="ECO:0000313" key="2">
    <source>
        <dbReference type="Proteomes" id="UP001140453"/>
    </source>
</evidence>
<keyword evidence="2" id="KW-1185">Reference proteome</keyword>
<dbReference type="AlphaFoldDB" id="A0A9W8Z595"/>
<dbReference type="Proteomes" id="UP001140453">
    <property type="component" value="Unassembled WGS sequence"/>
</dbReference>
<dbReference type="EMBL" id="JAPEVB010000001">
    <property type="protein sequence ID" value="KAJ4397883.1"/>
    <property type="molecule type" value="Genomic_DNA"/>
</dbReference>
<protein>
    <submittedName>
        <fullName evidence="1">Uncharacterized protein</fullName>
    </submittedName>
</protein>
<reference evidence="1" key="1">
    <citation type="submission" date="2022-10" db="EMBL/GenBank/DDBJ databases">
        <title>Tapping the CABI collections for fungal endophytes: first genome assemblies for Collariella, Neodidymelliopsis, Ascochyta clinopodiicola, Didymella pomorum, Didymosphaeria variabile, Neocosmospora piperis and Neocucurbitaria cava.</title>
        <authorList>
            <person name="Hill R."/>
        </authorList>
    </citation>
    <scope>NUCLEOTIDE SEQUENCE</scope>
    <source>
        <strain evidence="1">IMI 355082</strain>
    </source>
</reference>